<name>A0AAD8HCI0_9APIA</name>
<evidence type="ECO:0000313" key="8">
    <source>
        <dbReference type="Proteomes" id="UP001237642"/>
    </source>
</evidence>
<dbReference type="GO" id="GO:0016192">
    <property type="term" value="P:vesicle-mediated transport"/>
    <property type="evidence" value="ECO:0007669"/>
    <property type="project" value="InterPro"/>
</dbReference>
<dbReference type="EMBL" id="JAUIZM010000009">
    <property type="protein sequence ID" value="KAK1364506.1"/>
    <property type="molecule type" value="Genomic_DNA"/>
</dbReference>
<dbReference type="InterPro" id="IPR003377">
    <property type="entry name" value="Cornichon"/>
</dbReference>
<dbReference type="Pfam" id="PF03311">
    <property type="entry name" value="Cornichon"/>
    <property type="match status" value="1"/>
</dbReference>
<evidence type="ECO:0000256" key="6">
    <source>
        <dbReference type="SAM" id="Phobius"/>
    </source>
</evidence>
<evidence type="ECO:0000256" key="1">
    <source>
        <dbReference type="ARBA" id="ARBA00004141"/>
    </source>
</evidence>
<accession>A0AAD8HCI0</accession>
<organism evidence="7 8">
    <name type="scientific">Heracleum sosnowskyi</name>
    <dbReference type="NCBI Taxonomy" id="360622"/>
    <lineage>
        <taxon>Eukaryota</taxon>
        <taxon>Viridiplantae</taxon>
        <taxon>Streptophyta</taxon>
        <taxon>Embryophyta</taxon>
        <taxon>Tracheophyta</taxon>
        <taxon>Spermatophyta</taxon>
        <taxon>Magnoliopsida</taxon>
        <taxon>eudicotyledons</taxon>
        <taxon>Gunneridae</taxon>
        <taxon>Pentapetalae</taxon>
        <taxon>asterids</taxon>
        <taxon>campanulids</taxon>
        <taxon>Apiales</taxon>
        <taxon>Apiaceae</taxon>
        <taxon>Apioideae</taxon>
        <taxon>apioid superclade</taxon>
        <taxon>Tordylieae</taxon>
        <taxon>Tordyliinae</taxon>
        <taxon>Heracleum</taxon>
    </lineage>
</organism>
<comment type="similarity">
    <text evidence="2">Belongs to the cornichon family.</text>
</comment>
<dbReference type="SMART" id="SM01398">
    <property type="entry name" value="Cornichon"/>
    <property type="match status" value="1"/>
</dbReference>
<dbReference type="Proteomes" id="UP001237642">
    <property type="component" value="Unassembled WGS sequence"/>
</dbReference>
<evidence type="ECO:0000256" key="2">
    <source>
        <dbReference type="ARBA" id="ARBA00010095"/>
    </source>
</evidence>
<evidence type="ECO:0000256" key="4">
    <source>
        <dbReference type="ARBA" id="ARBA00022989"/>
    </source>
</evidence>
<keyword evidence="8" id="KW-1185">Reference proteome</keyword>
<gene>
    <name evidence="7" type="ORF">POM88_040067</name>
</gene>
<sequence length="137" mass="16218">MADLLSWLLSFFILITTLGIVLYELMCLADLELDFINPYDLATKINKVVMLEFLSHGSLCVLHLLSGHWLMFLLCLPYVYYNATLYNQRQHLVDVTEIFNQLKWQKMQRIFKLAYLACLVVLSIFWMIWSILDDEEM</sequence>
<reference evidence="7" key="2">
    <citation type="submission" date="2023-05" db="EMBL/GenBank/DDBJ databases">
        <authorList>
            <person name="Schelkunov M.I."/>
        </authorList>
    </citation>
    <scope>NUCLEOTIDE SEQUENCE</scope>
    <source>
        <strain evidence="7">Hsosn_3</strain>
        <tissue evidence="7">Leaf</tissue>
    </source>
</reference>
<dbReference type="PANTHER" id="PTHR12290">
    <property type="entry name" value="CORNICHON-RELATED"/>
    <property type="match status" value="1"/>
</dbReference>
<keyword evidence="4 6" id="KW-1133">Transmembrane helix</keyword>
<feature type="transmembrane region" description="Helical" evidence="6">
    <location>
        <begin position="61"/>
        <end position="81"/>
    </location>
</feature>
<comment type="caution">
    <text evidence="7">The sequence shown here is derived from an EMBL/GenBank/DDBJ whole genome shotgun (WGS) entry which is preliminary data.</text>
</comment>
<dbReference type="AlphaFoldDB" id="A0AAD8HCI0"/>
<comment type="subcellular location">
    <subcellularLocation>
        <location evidence="1">Membrane</location>
        <topology evidence="1">Multi-pass membrane protein</topology>
    </subcellularLocation>
</comment>
<reference evidence="7" key="1">
    <citation type="submission" date="2023-02" db="EMBL/GenBank/DDBJ databases">
        <title>Genome of toxic invasive species Heracleum sosnowskyi carries increased number of genes despite the absence of recent whole-genome duplications.</title>
        <authorList>
            <person name="Schelkunov M."/>
            <person name="Shtratnikova V."/>
            <person name="Makarenko M."/>
            <person name="Klepikova A."/>
            <person name="Omelchenko D."/>
            <person name="Novikova G."/>
            <person name="Obukhova E."/>
            <person name="Bogdanov V."/>
            <person name="Penin A."/>
            <person name="Logacheva M."/>
        </authorList>
    </citation>
    <scope>NUCLEOTIDE SEQUENCE</scope>
    <source>
        <strain evidence="7">Hsosn_3</strain>
        <tissue evidence="7">Leaf</tissue>
    </source>
</reference>
<evidence type="ECO:0000256" key="5">
    <source>
        <dbReference type="ARBA" id="ARBA00023136"/>
    </source>
</evidence>
<evidence type="ECO:0000256" key="3">
    <source>
        <dbReference type="ARBA" id="ARBA00022692"/>
    </source>
</evidence>
<protein>
    <submittedName>
        <fullName evidence="7">Cornichon</fullName>
    </submittedName>
</protein>
<evidence type="ECO:0000313" key="7">
    <source>
        <dbReference type="EMBL" id="KAK1364506.1"/>
    </source>
</evidence>
<proteinExistence type="inferred from homology"/>
<keyword evidence="3 6" id="KW-0812">Transmembrane</keyword>
<dbReference type="GO" id="GO:0016020">
    <property type="term" value="C:membrane"/>
    <property type="evidence" value="ECO:0007669"/>
    <property type="project" value="UniProtKB-SubCell"/>
</dbReference>
<feature type="transmembrane region" description="Helical" evidence="6">
    <location>
        <begin position="113"/>
        <end position="132"/>
    </location>
</feature>
<keyword evidence="5 6" id="KW-0472">Membrane</keyword>